<dbReference type="GO" id="GO:0003995">
    <property type="term" value="F:acyl-CoA dehydrogenase activity"/>
    <property type="evidence" value="ECO:0007669"/>
    <property type="project" value="TreeGrafter"/>
</dbReference>
<dbReference type="GO" id="GO:0005737">
    <property type="term" value="C:cytoplasm"/>
    <property type="evidence" value="ECO:0007669"/>
    <property type="project" value="TreeGrafter"/>
</dbReference>
<name>A0A4V3CW73_9HYPH</name>
<protein>
    <submittedName>
        <fullName evidence="5">Alkylation response protein AidB-like acyl-CoA dehydrogenase</fullName>
    </submittedName>
</protein>
<sequence>MTDRRRAWGSGPTDRYETLAARFRPIFAEIAAGAVERERGRIPLHEPIGLLKRAGFGALRVSEAEGGAGATAPELFALLIELSEADSNVTQALRAHFGTAEDVVGSPDPALRARNVARLVRGEIFGGAWTEVGTAVQSGFSTTVRPVDGRLALTGRKYYTTGSLYADWIDVGASDADGRDVGVIVPAGAPGVEIVDDWDGFGQTLTASGTGIFTGVSVDPADVVLSEEKLRYGAAFYQLVHLATIAGIGRAIARDVAAAVAERRRSFTNAAAARPAEDPQVLQVVGEIRGRAYSAGAIVLKAAEAVELAARTRRGGDIAADDEANLLAELETAQAQNTVIDLVVASAGRLFDALGASSTRQGLALDRHWRNARTLASHNPRIYKERIVGDYAVNGTPPPYQWRIGLPG</sequence>
<comment type="caution">
    <text evidence="5">The sequence shown here is derived from an EMBL/GenBank/DDBJ whole genome shotgun (WGS) entry which is preliminary data.</text>
</comment>
<proteinExistence type="inferred from homology"/>
<dbReference type="InterPro" id="IPR046373">
    <property type="entry name" value="Acyl-CoA_Oxase/DH_mid-dom_sf"/>
</dbReference>
<dbReference type="GO" id="GO:0050660">
    <property type="term" value="F:flavin adenine dinucleotide binding"/>
    <property type="evidence" value="ECO:0007669"/>
    <property type="project" value="InterPro"/>
</dbReference>
<evidence type="ECO:0000259" key="3">
    <source>
        <dbReference type="Pfam" id="PF02771"/>
    </source>
</evidence>
<dbReference type="PANTHER" id="PTHR48083">
    <property type="entry name" value="MEDIUM-CHAIN SPECIFIC ACYL-COA DEHYDROGENASE, MITOCHONDRIAL-RELATED"/>
    <property type="match status" value="1"/>
</dbReference>
<evidence type="ECO:0000313" key="5">
    <source>
        <dbReference type="EMBL" id="TDP85268.1"/>
    </source>
</evidence>
<dbReference type="SUPFAM" id="SSF47203">
    <property type="entry name" value="Acyl-CoA dehydrogenase C-terminal domain-like"/>
    <property type="match status" value="1"/>
</dbReference>
<evidence type="ECO:0000256" key="2">
    <source>
        <dbReference type="ARBA" id="ARBA00049661"/>
    </source>
</evidence>
<feature type="domain" description="Acyl-CoA dehydrogenase C-terminal" evidence="4">
    <location>
        <begin position="240"/>
        <end position="378"/>
    </location>
</feature>
<keyword evidence="1" id="KW-0560">Oxidoreductase</keyword>
<dbReference type="Proteomes" id="UP000294547">
    <property type="component" value="Unassembled WGS sequence"/>
</dbReference>
<dbReference type="RefSeq" id="WP_126541128.1">
    <property type="nucleotide sequence ID" value="NZ_BSPM01000004.1"/>
</dbReference>
<dbReference type="Gene3D" id="1.10.540.10">
    <property type="entry name" value="Acyl-CoA dehydrogenase/oxidase, N-terminal domain"/>
    <property type="match status" value="1"/>
</dbReference>
<dbReference type="InterPro" id="IPR036250">
    <property type="entry name" value="AcylCo_DH-like_C"/>
</dbReference>
<dbReference type="GO" id="GO:0033539">
    <property type="term" value="P:fatty acid beta-oxidation using acyl-CoA dehydrogenase"/>
    <property type="evidence" value="ECO:0007669"/>
    <property type="project" value="TreeGrafter"/>
</dbReference>
<evidence type="ECO:0000259" key="4">
    <source>
        <dbReference type="Pfam" id="PF08028"/>
    </source>
</evidence>
<keyword evidence="6" id="KW-1185">Reference proteome</keyword>
<dbReference type="Gene3D" id="2.40.110.10">
    <property type="entry name" value="Butyryl-CoA Dehydrogenase, subunit A, domain 2"/>
    <property type="match status" value="1"/>
</dbReference>
<dbReference type="Pfam" id="PF02771">
    <property type="entry name" value="Acyl-CoA_dh_N"/>
    <property type="match status" value="1"/>
</dbReference>
<dbReference type="InterPro" id="IPR009100">
    <property type="entry name" value="AcylCoA_DH/oxidase_NM_dom_sf"/>
</dbReference>
<dbReference type="Gene3D" id="1.20.140.10">
    <property type="entry name" value="Butyryl-CoA Dehydrogenase, subunit A, domain 3"/>
    <property type="match status" value="1"/>
</dbReference>
<dbReference type="InterPro" id="IPR050741">
    <property type="entry name" value="Acyl-CoA_dehydrogenase"/>
</dbReference>
<dbReference type="EMBL" id="SNXY01000007">
    <property type="protein sequence ID" value="TDP85268.1"/>
    <property type="molecule type" value="Genomic_DNA"/>
</dbReference>
<dbReference type="Pfam" id="PF08028">
    <property type="entry name" value="Acyl-CoA_dh_2"/>
    <property type="match status" value="1"/>
</dbReference>
<dbReference type="InterPro" id="IPR037069">
    <property type="entry name" value="AcylCoA_DH/ox_N_sf"/>
</dbReference>
<dbReference type="InterPro" id="IPR013107">
    <property type="entry name" value="Acyl-CoA_DH_C"/>
</dbReference>
<dbReference type="GO" id="GO:0016712">
    <property type="term" value="F:oxidoreductase activity, acting on paired donors, with incorporation or reduction of molecular oxygen, reduced flavin or flavoprotein as one donor, and incorporation of one atom of oxygen"/>
    <property type="evidence" value="ECO:0007669"/>
    <property type="project" value="TreeGrafter"/>
</dbReference>
<dbReference type="SUPFAM" id="SSF56645">
    <property type="entry name" value="Acyl-CoA dehydrogenase NM domain-like"/>
    <property type="match status" value="1"/>
</dbReference>
<organism evidence="5 6">
    <name type="scientific">Oharaeibacter diazotrophicus</name>
    <dbReference type="NCBI Taxonomy" id="1920512"/>
    <lineage>
        <taxon>Bacteria</taxon>
        <taxon>Pseudomonadati</taxon>
        <taxon>Pseudomonadota</taxon>
        <taxon>Alphaproteobacteria</taxon>
        <taxon>Hyphomicrobiales</taxon>
        <taxon>Pleomorphomonadaceae</taxon>
        <taxon>Oharaeibacter</taxon>
    </lineage>
</organism>
<reference evidence="5 6" key="1">
    <citation type="submission" date="2019-03" db="EMBL/GenBank/DDBJ databases">
        <title>Genomic Encyclopedia of Type Strains, Phase IV (KMG-IV): sequencing the most valuable type-strain genomes for metagenomic binning, comparative biology and taxonomic classification.</title>
        <authorList>
            <person name="Goeker M."/>
        </authorList>
    </citation>
    <scope>NUCLEOTIDE SEQUENCE [LARGE SCALE GENOMIC DNA]</scope>
    <source>
        <strain evidence="5 6">DSM 102969</strain>
    </source>
</reference>
<feature type="domain" description="Acyl-CoA dehydrogenase/oxidase N-terminal" evidence="3">
    <location>
        <begin position="29"/>
        <end position="123"/>
    </location>
</feature>
<comment type="similarity">
    <text evidence="2">Belongs to the HpaH/HsaA monooxygenase family.</text>
</comment>
<dbReference type="PIRSF" id="PIRSF016578">
    <property type="entry name" value="HsaA"/>
    <property type="match status" value="1"/>
</dbReference>
<dbReference type="InterPro" id="IPR013786">
    <property type="entry name" value="AcylCoA_DH/ox_N"/>
</dbReference>
<dbReference type="AlphaFoldDB" id="A0A4V3CW73"/>
<evidence type="ECO:0000313" key="6">
    <source>
        <dbReference type="Proteomes" id="UP000294547"/>
    </source>
</evidence>
<dbReference type="OrthoDB" id="6184213at2"/>
<dbReference type="PANTHER" id="PTHR48083:SF19">
    <property type="entry name" value="FLAVIN-DEPENDENT MONOOXYGENASE, OXYGENASE SUBUNIT HSAA"/>
    <property type="match status" value="1"/>
</dbReference>
<evidence type="ECO:0000256" key="1">
    <source>
        <dbReference type="ARBA" id="ARBA00023002"/>
    </source>
</evidence>
<accession>A0A4V3CW73</accession>
<gene>
    <name evidence="5" type="ORF">EDD54_2120</name>
</gene>